<evidence type="ECO:0000256" key="1">
    <source>
        <dbReference type="SAM" id="MobiDB-lite"/>
    </source>
</evidence>
<gene>
    <name evidence="3" type="ORF">ACI2L5_40225</name>
</gene>
<feature type="compositionally biased region" description="Low complexity" evidence="1">
    <location>
        <begin position="22"/>
        <end position="45"/>
    </location>
</feature>
<evidence type="ECO:0008006" key="5">
    <source>
        <dbReference type="Google" id="ProtNLM"/>
    </source>
</evidence>
<evidence type="ECO:0000313" key="4">
    <source>
        <dbReference type="Proteomes" id="UP001620295"/>
    </source>
</evidence>
<dbReference type="EMBL" id="JBJDQH010000016">
    <property type="protein sequence ID" value="MFK4271107.1"/>
    <property type="molecule type" value="Genomic_DNA"/>
</dbReference>
<reference evidence="3 4" key="1">
    <citation type="submission" date="2024-11" db="EMBL/GenBank/DDBJ databases">
        <title>The Natural Products Discovery Center: Release of the First 8490 Sequenced Strains for Exploring Actinobacteria Biosynthetic Diversity.</title>
        <authorList>
            <person name="Kalkreuter E."/>
            <person name="Kautsar S.A."/>
            <person name="Yang D."/>
            <person name="Bader C.D."/>
            <person name="Teijaro C.N."/>
            <person name="Fluegel L."/>
            <person name="Davis C.M."/>
            <person name="Simpson J.R."/>
            <person name="Lauterbach L."/>
            <person name="Steele A.D."/>
            <person name="Gui C."/>
            <person name="Meng S."/>
            <person name="Li G."/>
            <person name="Viehrig K."/>
            <person name="Ye F."/>
            <person name="Su P."/>
            <person name="Kiefer A.F."/>
            <person name="Nichols A."/>
            <person name="Cepeda A.J."/>
            <person name="Yan W."/>
            <person name="Fan B."/>
            <person name="Jiang Y."/>
            <person name="Adhikari A."/>
            <person name="Zheng C.-J."/>
            <person name="Schuster L."/>
            <person name="Cowan T.M."/>
            <person name="Smanski M.J."/>
            <person name="Chevrette M.G."/>
            <person name="De Carvalho L.P.S."/>
            <person name="Shen B."/>
        </authorList>
    </citation>
    <scope>NUCLEOTIDE SEQUENCE [LARGE SCALE GENOMIC DNA]</scope>
    <source>
        <strain evidence="3 4">NPDC020863</strain>
    </source>
</reference>
<feature type="compositionally biased region" description="Polar residues" evidence="1">
    <location>
        <begin position="46"/>
        <end position="63"/>
    </location>
</feature>
<feature type="region of interest" description="Disordered" evidence="1">
    <location>
        <begin position="22"/>
        <end position="63"/>
    </location>
</feature>
<dbReference type="PROSITE" id="PS51257">
    <property type="entry name" value="PROKAR_LIPOPROTEIN"/>
    <property type="match status" value="1"/>
</dbReference>
<evidence type="ECO:0000256" key="2">
    <source>
        <dbReference type="SAM" id="SignalP"/>
    </source>
</evidence>
<proteinExistence type="predicted"/>
<keyword evidence="2" id="KW-0732">Signal</keyword>
<organism evidence="3 4">
    <name type="scientific">Streptomyces milbemycinicus</name>
    <dbReference type="NCBI Taxonomy" id="476552"/>
    <lineage>
        <taxon>Bacteria</taxon>
        <taxon>Bacillati</taxon>
        <taxon>Actinomycetota</taxon>
        <taxon>Actinomycetes</taxon>
        <taxon>Kitasatosporales</taxon>
        <taxon>Streptomycetaceae</taxon>
        <taxon>Streptomyces</taxon>
    </lineage>
</organism>
<name>A0ABW8LYW8_9ACTN</name>
<feature type="signal peptide" evidence="2">
    <location>
        <begin position="1"/>
        <end position="26"/>
    </location>
</feature>
<dbReference type="Proteomes" id="UP001620295">
    <property type="component" value="Unassembled WGS sequence"/>
</dbReference>
<feature type="chain" id="PRO_5046677641" description="Lipoprotein" evidence="2">
    <location>
        <begin position="27"/>
        <end position="180"/>
    </location>
</feature>
<evidence type="ECO:0000313" key="3">
    <source>
        <dbReference type="EMBL" id="MFK4271107.1"/>
    </source>
</evidence>
<sequence>MRRQVIIVSVLSAGLALLTACGSSSDSESGPPAASAPTAPSEAISQPASDDGGTSRNPSSSELDFTWFPDGGSTLSPLGIRHGEAMLPGVNQCDGKVTFGQEVTISFPCGTERARGTLQVNKSADKLSISWTSGVTDTFVKRSDLTVPDPTITGTPDMEDLQRQLDELKDLVDDGSGLSG</sequence>
<dbReference type="RefSeq" id="WP_358641027.1">
    <property type="nucleotide sequence ID" value="NZ_JBFACG010000050.1"/>
</dbReference>
<protein>
    <recommendedName>
        <fullName evidence="5">Lipoprotein</fullName>
    </recommendedName>
</protein>
<accession>A0ABW8LYW8</accession>
<keyword evidence="4" id="KW-1185">Reference proteome</keyword>
<comment type="caution">
    <text evidence="3">The sequence shown here is derived from an EMBL/GenBank/DDBJ whole genome shotgun (WGS) entry which is preliminary data.</text>
</comment>